<comment type="caution">
    <text evidence="1">The sequence shown here is derived from an EMBL/GenBank/DDBJ whole genome shotgun (WGS) entry which is preliminary data.</text>
</comment>
<evidence type="ECO:0000313" key="1">
    <source>
        <dbReference type="EMBL" id="MBW0504139.1"/>
    </source>
</evidence>
<name>A0A9Q3DIW8_9BASI</name>
<dbReference type="Proteomes" id="UP000765509">
    <property type="component" value="Unassembled WGS sequence"/>
</dbReference>
<proteinExistence type="predicted"/>
<reference evidence="1" key="1">
    <citation type="submission" date="2021-03" db="EMBL/GenBank/DDBJ databases">
        <title>Draft genome sequence of rust myrtle Austropuccinia psidii MF-1, a brazilian biotype.</title>
        <authorList>
            <person name="Quecine M.C."/>
            <person name="Pachon D.M.R."/>
            <person name="Bonatelli M.L."/>
            <person name="Correr F.H."/>
            <person name="Franceschini L.M."/>
            <person name="Leite T.F."/>
            <person name="Margarido G.R.A."/>
            <person name="Almeida C.A."/>
            <person name="Ferrarezi J.A."/>
            <person name="Labate C.A."/>
        </authorList>
    </citation>
    <scope>NUCLEOTIDE SEQUENCE</scope>
    <source>
        <strain evidence="1">MF-1</strain>
    </source>
</reference>
<gene>
    <name evidence="1" type="ORF">O181_043854</name>
</gene>
<protein>
    <submittedName>
        <fullName evidence="1">Uncharacterized protein</fullName>
    </submittedName>
</protein>
<dbReference type="AlphaFoldDB" id="A0A9Q3DIW8"/>
<sequence>MEAKESIKSEMNINPEVHQGSGVIMSLMAPSRSSIWGFRYVLDPNHQARTSLPTMWRSLLFMVLDHSQWFLWTPWNPRKLVPKGPEWSLRTAITPTEHSVWAAYYGPQTLGCGL</sequence>
<accession>A0A9Q3DIW8</accession>
<evidence type="ECO:0000313" key="2">
    <source>
        <dbReference type="Proteomes" id="UP000765509"/>
    </source>
</evidence>
<keyword evidence="2" id="KW-1185">Reference proteome</keyword>
<organism evidence="1 2">
    <name type="scientific">Austropuccinia psidii MF-1</name>
    <dbReference type="NCBI Taxonomy" id="1389203"/>
    <lineage>
        <taxon>Eukaryota</taxon>
        <taxon>Fungi</taxon>
        <taxon>Dikarya</taxon>
        <taxon>Basidiomycota</taxon>
        <taxon>Pucciniomycotina</taxon>
        <taxon>Pucciniomycetes</taxon>
        <taxon>Pucciniales</taxon>
        <taxon>Sphaerophragmiaceae</taxon>
        <taxon>Austropuccinia</taxon>
    </lineage>
</organism>
<dbReference type="EMBL" id="AVOT02017746">
    <property type="protein sequence ID" value="MBW0504139.1"/>
    <property type="molecule type" value="Genomic_DNA"/>
</dbReference>